<dbReference type="PANTHER" id="PTHR43394:SF1">
    <property type="entry name" value="ATP-BINDING CASSETTE SUB-FAMILY B MEMBER 10, MITOCHONDRIAL"/>
    <property type="match status" value="1"/>
</dbReference>
<organism evidence="11 12">
    <name type="scientific">Tritonibacter multivorans</name>
    <dbReference type="NCBI Taxonomy" id="928856"/>
    <lineage>
        <taxon>Bacteria</taxon>
        <taxon>Pseudomonadati</taxon>
        <taxon>Pseudomonadota</taxon>
        <taxon>Alphaproteobacteria</taxon>
        <taxon>Rhodobacterales</taxon>
        <taxon>Paracoccaceae</taxon>
        <taxon>Tritonibacter</taxon>
    </lineage>
</organism>
<dbReference type="GO" id="GO:0005886">
    <property type="term" value="C:plasma membrane"/>
    <property type="evidence" value="ECO:0007669"/>
    <property type="project" value="UniProtKB-SubCell"/>
</dbReference>
<feature type="compositionally biased region" description="Low complexity" evidence="7">
    <location>
        <begin position="127"/>
        <end position="141"/>
    </location>
</feature>
<protein>
    <submittedName>
        <fullName evidence="11">Alpha-hemolysin translocation ATP-binding protein HlyB</fullName>
    </submittedName>
</protein>
<feature type="transmembrane region" description="Helical" evidence="8">
    <location>
        <begin position="523"/>
        <end position="546"/>
    </location>
</feature>
<dbReference type="InterPro" id="IPR036640">
    <property type="entry name" value="ABC1_TM_sf"/>
</dbReference>
<evidence type="ECO:0000256" key="4">
    <source>
        <dbReference type="ARBA" id="ARBA00022840"/>
    </source>
</evidence>
<evidence type="ECO:0000259" key="9">
    <source>
        <dbReference type="PROSITE" id="PS50893"/>
    </source>
</evidence>
<feature type="transmembrane region" description="Helical" evidence="8">
    <location>
        <begin position="552"/>
        <end position="570"/>
    </location>
</feature>
<keyword evidence="6 8" id="KW-0472">Membrane</keyword>
<gene>
    <name evidence="11" type="primary">hlyB_1</name>
    <name evidence="11" type="ORF">TRM7557_01213</name>
</gene>
<feature type="compositionally biased region" description="Basic residues" evidence="7">
    <location>
        <begin position="216"/>
        <end position="225"/>
    </location>
</feature>
<evidence type="ECO:0000256" key="2">
    <source>
        <dbReference type="ARBA" id="ARBA00022692"/>
    </source>
</evidence>
<dbReference type="GO" id="GO:0005524">
    <property type="term" value="F:ATP binding"/>
    <property type="evidence" value="ECO:0007669"/>
    <property type="project" value="UniProtKB-KW"/>
</dbReference>
<evidence type="ECO:0000256" key="1">
    <source>
        <dbReference type="ARBA" id="ARBA00004651"/>
    </source>
</evidence>
<evidence type="ECO:0000256" key="7">
    <source>
        <dbReference type="SAM" id="MobiDB-lite"/>
    </source>
</evidence>
<name>A0A0P1G665_9RHOB</name>
<sequence>MTDDPKHTDPKHPDANAGDASHKGRKRKPSLSALSAMGRSSQDLAALERDAKAQDASPVLALEEPEQTTTDFTAGAEVSPPDTQDAPQPVADDLPETPEDASGEDSRFPDGVVTASEAAPSVADTNTAPEDAAPEDATTADLSQAAVEELKAHSAAEPAPEEPAEEPAEASAPAPSARANADNIPEAPTATVTALDTQSDTPTAGPKITLNAPKKASVKARRKSKPTAVKAVAKAPHLAPVPDTPAKGDTAEGTETPALTPEQERIRARAQMLTTLASLAGVNLVAHDVAERLQTAGDAALRPETMVDALAASGLKAQLSPNAKPNARTWPAIAMMQGGQPVLVLEQTKAGLVLFDTTCPDNRAEVPVHEFMPYFEGYILSARPSLAQLAQRHTPQLDGSHWFWGEFSRFRRQIAEIMLGSLVANLLAVSVALFSLQVYDRVVPHQSTATLWVLALGALLAIGLEGLLKIARAQITDAAGRQIDMMVQRKLMQRLIGLRADKKPLPPSGLFSAMRDFSSVREFFTSSTLSTLADVPFIAVFLLLVASIGGPVVWVIVLGGLLMLLPGYFLQKRMIALTRQTQGASTKSARLLQEVVTELETIKTQRGEERVLRLWDELNLLSSQASNGQRKLASALTYWSQAVQQATYICAVILGTYMVFAGEFTVGTIIATGILTSRTLAPLTQFAGTLARWSNVRAALEALDQLAAAPQEREAGRAYLRRERIEGRFELREVVFRYDDEGAPIVDVPAVAVVPGQRIAVLGMNGSGKSTLLKLLAGIYTPEKGRVMLDGTDISQIEPRDLRRHIGYLGQEVRLFAGTLRDNLNLTMLERDDARLLEALDFAGLGAFVRSHPRGLDLPIGDGGAGLSIGQRQSIGWARLWLQDPSVVLLDEPTAALDQTLERTLVSRLEGWLGDRTAVIATHRMPILSLTNRTLILQAGRMVVDGPRDEVLAHLNAGNKP</sequence>
<dbReference type="GO" id="GO:0016887">
    <property type="term" value="F:ATP hydrolysis activity"/>
    <property type="evidence" value="ECO:0007669"/>
    <property type="project" value="InterPro"/>
</dbReference>
<dbReference type="Pfam" id="PF00664">
    <property type="entry name" value="ABC_membrane"/>
    <property type="match status" value="1"/>
</dbReference>
<feature type="region of interest" description="Disordered" evidence="7">
    <location>
        <begin position="1"/>
        <end position="261"/>
    </location>
</feature>
<dbReference type="NCBIfam" id="TIGR03375">
    <property type="entry name" value="type_I_sec_LssB"/>
    <property type="match status" value="1"/>
</dbReference>
<dbReference type="Gene3D" id="3.40.50.300">
    <property type="entry name" value="P-loop containing nucleotide triphosphate hydrolases"/>
    <property type="match status" value="1"/>
</dbReference>
<dbReference type="AlphaFoldDB" id="A0A0P1G665"/>
<keyword evidence="2 8" id="KW-0812">Transmembrane</keyword>
<keyword evidence="5 8" id="KW-1133">Transmembrane helix</keyword>
<dbReference type="SUPFAM" id="SSF90123">
    <property type="entry name" value="ABC transporter transmembrane region"/>
    <property type="match status" value="1"/>
</dbReference>
<dbReference type="PROSITE" id="PS50929">
    <property type="entry name" value="ABC_TM1F"/>
    <property type="match status" value="1"/>
</dbReference>
<dbReference type="InterPro" id="IPR003439">
    <property type="entry name" value="ABC_transporter-like_ATP-bd"/>
</dbReference>
<dbReference type="Gene3D" id="1.20.1560.10">
    <property type="entry name" value="ABC transporter type 1, transmembrane domain"/>
    <property type="match status" value="1"/>
</dbReference>
<dbReference type="InterPro" id="IPR039421">
    <property type="entry name" value="Type_1_exporter"/>
</dbReference>
<dbReference type="Pfam" id="PF00005">
    <property type="entry name" value="ABC_tran"/>
    <property type="match status" value="1"/>
</dbReference>
<dbReference type="SMART" id="SM00382">
    <property type="entry name" value="AAA"/>
    <property type="match status" value="1"/>
</dbReference>
<evidence type="ECO:0000256" key="6">
    <source>
        <dbReference type="ARBA" id="ARBA00023136"/>
    </source>
</evidence>
<dbReference type="EMBL" id="CYSD01000018">
    <property type="protein sequence ID" value="CUH77114.1"/>
    <property type="molecule type" value="Genomic_DNA"/>
</dbReference>
<feature type="domain" description="ABC transporter" evidence="9">
    <location>
        <begin position="729"/>
        <end position="960"/>
    </location>
</feature>
<dbReference type="InterPro" id="IPR011527">
    <property type="entry name" value="ABC1_TM_dom"/>
</dbReference>
<evidence type="ECO:0000259" key="10">
    <source>
        <dbReference type="PROSITE" id="PS50929"/>
    </source>
</evidence>
<keyword evidence="12" id="KW-1185">Reference proteome</keyword>
<keyword evidence="3" id="KW-0547">Nucleotide-binding</keyword>
<dbReference type="Proteomes" id="UP000052022">
    <property type="component" value="Unassembled WGS sequence"/>
</dbReference>
<dbReference type="SUPFAM" id="SSF52540">
    <property type="entry name" value="P-loop containing nucleoside triphosphate hydrolases"/>
    <property type="match status" value="1"/>
</dbReference>
<feature type="compositionally biased region" description="Acidic residues" evidence="7">
    <location>
        <begin position="159"/>
        <end position="168"/>
    </location>
</feature>
<feature type="compositionally biased region" description="Low complexity" evidence="7">
    <location>
        <begin position="226"/>
        <end position="235"/>
    </location>
</feature>
<evidence type="ECO:0000256" key="8">
    <source>
        <dbReference type="SAM" id="Phobius"/>
    </source>
</evidence>
<evidence type="ECO:0000256" key="3">
    <source>
        <dbReference type="ARBA" id="ARBA00022741"/>
    </source>
</evidence>
<feature type="transmembrane region" description="Helical" evidence="8">
    <location>
        <begin position="417"/>
        <end position="439"/>
    </location>
</feature>
<dbReference type="PROSITE" id="PS50893">
    <property type="entry name" value="ABC_TRANSPORTER_2"/>
    <property type="match status" value="1"/>
</dbReference>
<dbReference type="InterPro" id="IPR003593">
    <property type="entry name" value="AAA+_ATPase"/>
</dbReference>
<accession>A0A0P1G665</accession>
<dbReference type="InterPro" id="IPR027417">
    <property type="entry name" value="P-loop_NTPase"/>
</dbReference>
<evidence type="ECO:0000313" key="12">
    <source>
        <dbReference type="Proteomes" id="UP000052022"/>
    </source>
</evidence>
<feature type="compositionally biased region" description="Basic and acidic residues" evidence="7">
    <location>
        <begin position="1"/>
        <end position="14"/>
    </location>
</feature>
<evidence type="ECO:0000256" key="5">
    <source>
        <dbReference type="ARBA" id="ARBA00022989"/>
    </source>
</evidence>
<feature type="transmembrane region" description="Helical" evidence="8">
    <location>
        <begin position="451"/>
        <end position="471"/>
    </location>
</feature>
<proteinExistence type="predicted"/>
<dbReference type="PANTHER" id="PTHR43394">
    <property type="entry name" value="ATP-DEPENDENT PERMEASE MDL1, MITOCHONDRIAL"/>
    <property type="match status" value="1"/>
</dbReference>
<comment type="subcellular location">
    <subcellularLocation>
        <location evidence="1">Cell membrane</location>
        <topology evidence="1">Multi-pass membrane protein</topology>
    </subcellularLocation>
</comment>
<dbReference type="STRING" id="928856.SAMN04488049_1157"/>
<dbReference type="InterPro" id="IPR017750">
    <property type="entry name" value="ATPase_T1SS"/>
</dbReference>
<keyword evidence="4 11" id="KW-0067">ATP-binding</keyword>
<feature type="domain" description="ABC transmembrane type-1" evidence="10">
    <location>
        <begin position="417"/>
        <end position="695"/>
    </location>
</feature>
<feature type="compositionally biased region" description="Polar residues" evidence="7">
    <location>
        <begin position="190"/>
        <end position="202"/>
    </location>
</feature>
<evidence type="ECO:0000313" key="11">
    <source>
        <dbReference type="EMBL" id="CUH77114.1"/>
    </source>
</evidence>
<feature type="compositionally biased region" description="Acidic residues" evidence="7">
    <location>
        <begin position="93"/>
        <end position="103"/>
    </location>
</feature>
<reference evidence="11 12" key="1">
    <citation type="submission" date="2015-09" db="EMBL/GenBank/DDBJ databases">
        <authorList>
            <consortium name="Swine Surveillance"/>
        </authorList>
    </citation>
    <scope>NUCLEOTIDE SEQUENCE [LARGE SCALE GENOMIC DNA]</scope>
    <source>
        <strain evidence="11 12">CECT 7557</strain>
    </source>
</reference>
<dbReference type="GO" id="GO:0015421">
    <property type="term" value="F:ABC-type oligopeptide transporter activity"/>
    <property type="evidence" value="ECO:0007669"/>
    <property type="project" value="TreeGrafter"/>
</dbReference>